<comment type="caution">
    <text evidence="6">The sequence shown here is derived from an EMBL/GenBank/DDBJ whole genome shotgun (WGS) entry which is preliminary data.</text>
</comment>
<keyword evidence="1 3" id="KW-0597">Phosphoprotein</keyword>
<evidence type="ECO:0000256" key="2">
    <source>
        <dbReference type="ARBA" id="ARBA00023125"/>
    </source>
</evidence>
<keyword evidence="2 6" id="KW-0238">DNA-binding</keyword>
<dbReference type="GO" id="GO:0000160">
    <property type="term" value="P:phosphorelay signal transduction system"/>
    <property type="evidence" value="ECO:0007669"/>
    <property type="project" value="InterPro"/>
</dbReference>
<proteinExistence type="predicted"/>
<dbReference type="Pfam" id="PF00072">
    <property type="entry name" value="Response_reg"/>
    <property type="match status" value="1"/>
</dbReference>
<dbReference type="PANTHER" id="PTHR45566:SF1">
    <property type="entry name" value="HTH-TYPE TRANSCRIPTIONAL REGULATOR YHJB-RELATED"/>
    <property type="match status" value="1"/>
</dbReference>
<dbReference type="CDD" id="cd06170">
    <property type="entry name" value="LuxR_C_like"/>
    <property type="match status" value="1"/>
</dbReference>
<dbReference type="InterPro" id="IPR011006">
    <property type="entry name" value="CheY-like_superfamily"/>
</dbReference>
<accession>A0A916YAZ9</accession>
<feature type="modified residue" description="4-aspartylphosphate" evidence="3">
    <location>
        <position position="61"/>
    </location>
</feature>
<dbReference type="CDD" id="cd17535">
    <property type="entry name" value="REC_NarL-like"/>
    <property type="match status" value="1"/>
</dbReference>
<evidence type="ECO:0000313" key="7">
    <source>
        <dbReference type="Proteomes" id="UP000598997"/>
    </source>
</evidence>
<dbReference type="PROSITE" id="PS50110">
    <property type="entry name" value="RESPONSE_REGULATORY"/>
    <property type="match status" value="1"/>
</dbReference>
<dbReference type="GO" id="GO:0003677">
    <property type="term" value="F:DNA binding"/>
    <property type="evidence" value="ECO:0007669"/>
    <property type="project" value="UniProtKB-KW"/>
</dbReference>
<dbReference type="AlphaFoldDB" id="A0A916YAZ9"/>
<dbReference type="PRINTS" id="PR00038">
    <property type="entry name" value="HTHLUXR"/>
</dbReference>
<evidence type="ECO:0000256" key="3">
    <source>
        <dbReference type="PROSITE-ProRule" id="PRU00169"/>
    </source>
</evidence>
<gene>
    <name evidence="6" type="ORF">GCM10010989_10090</name>
</gene>
<evidence type="ECO:0000256" key="1">
    <source>
        <dbReference type="ARBA" id="ARBA00022553"/>
    </source>
</evidence>
<dbReference type="InterPro" id="IPR001789">
    <property type="entry name" value="Sig_transdc_resp-reg_receiver"/>
</dbReference>
<dbReference type="Proteomes" id="UP000598997">
    <property type="component" value="Unassembled WGS sequence"/>
</dbReference>
<dbReference type="InterPro" id="IPR000792">
    <property type="entry name" value="Tscrpt_reg_LuxR_C"/>
</dbReference>
<organism evidence="6 7">
    <name type="scientific">Croceicoccus pelagius</name>
    <dbReference type="NCBI Taxonomy" id="1703341"/>
    <lineage>
        <taxon>Bacteria</taxon>
        <taxon>Pseudomonadati</taxon>
        <taxon>Pseudomonadota</taxon>
        <taxon>Alphaproteobacteria</taxon>
        <taxon>Sphingomonadales</taxon>
        <taxon>Erythrobacteraceae</taxon>
        <taxon>Croceicoccus</taxon>
    </lineage>
</organism>
<dbReference type="GO" id="GO:0006355">
    <property type="term" value="P:regulation of DNA-templated transcription"/>
    <property type="evidence" value="ECO:0007669"/>
    <property type="project" value="InterPro"/>
</dbReference>
<dbReference type="SUPFAM" id="SSF46894">
    <property type="entry name" value="C-terminal effector domain of the bipartite response regulators"/>
    <property type="match status" value="1"/>
</dbReference>
<dbReference type="RefSeq" id="WP_229660300.1">
    <property type="nucleotide sequence ID" value="NZ_BMIO01000003.1"/>
</dbReference>
<dbReference type="InterPro" id="IPR051015">
    <property type="entry name" value="EvgA-like"/>
</dbReference>
<evidence type="ECO:0000313" key="6">
    <source>
        <dbReference type="EMBL" id="GGD37952.1"/>
    </source>
</evidence>
<protein>
    <submittedName>
        <fullName evidence="6">DNA-binding response regulator</fullName>
    </submittedName>
</protein>
<name>A0A916YAZ9_9SPHN</name>
<evidence type="ECO:0000259" key="4">
    <source>
        <dbReference type="PROSITE" id="PS50043"/>
    </source>
</evidence>
<evidence type="ECO:0000259" key="5">
    <source>
        <dbReference type="PROSITE" id="PS50110"/>
    </source>
</evidence>
<dbReference type="Gene3D" id="3.40.50.2300">
    <property type="match status" value="1"/>
</dbReference>
<dbReference type="PANTHER" id="PTHR45566">
    <property type="entry name" value="HTH-TYPE TRANSCRIPTIONAL REGULATOR YHJB-RELATED"/>
    <property type="match status" value="1"/>
</dbReference>
<feature type="domain" description="Response regulatory" evidence="5">
    <location>
        <begin position="9"/>
        <end position="126"/>
    </location>
</feature>
<dbReference type="PROSITE" id="PS50043">
    <property type="entry name" value="HTH_LUXR_2"/>
    <property type="match status" value="1"/>
</dbReference>
<sequence>MNEAPAPDRVLIVDDHSLVRDGLRSILEVSFPECEILEADSFEQALEELQKADEVDLVLLDLNIPDVNRLSGLKQLRADFPSTPVVMVTGVVDPIVMRDALAAGAAGYVPKSLKRPAILDALQQVLAGEIYLPDLETTESDDARLREDEEIRARIDSLTPQQRIVLGHLVAGLLNKQIAHELSVSMTTVKAHVSAILQKMNVYSRTQAVIMANRVGFSD</sequence>
<dbReference type="Pfam" id="PF00196">
    <property type="entry name" value="GerE"/>
    <property type="match status" value="1"/>
</dbReference>
<dbReference type="PROSITE" id="PS00622">
    <property type="entry name" value="HTH_LUXR_1"/>
    <property type="match status" value="1"/>
</dbReference>
<dbReference type="InterPro" id="IPR016032">
    <property type="entry name" value="Sig_transdc_resp-reg_C-effctor"/>
</dbReference>
<feature type="domain" description="HTH luxR-type" evidence="4">
    <location>
        <begin position="151"/>
        <end position="216"/>
    </location>
</feature>
<dbReference type="EMBL" id="BMIO01000003">
    <property type="protein sequence ID" value="GGD37952.1"/>
    <property type="molecule type" value="Genomic_DNA"/>
</dbReference>
<dbReference type="SUPFAM" id="SSF52172">
    <property type="entry name" value="CheY-like"/>
    <property type="match status" value="1"/>
</dbReference>
<dbReference type="SMART" id="SM00421">
    <property type="entry name" value="HTH_LUXR"/>
    <property type="match status" value="1"/>
</dbReference>
<dbReference type="SMART" id="SM00448">
    <property type="entry name" value="REC"/>
    <property type="match status" value="1"/>
</dbReference>
<keyword evidence="7" id="KW-1185">Reference proteome</keyword>
<reference evidence="6 7" key="1">
    <citation type="journal article" date="2014" name="Int. J. Syst. Evol. Microbiol.">
        <title>Complete genome sequence of Corynebacterium casei LMG S-19264T (=DSM 44701T), isolated from a smear-ripened cheese.</title>
        <authorList>
            <consortium name="US DOE Joint Genome Institute (JGI-PGF)"/>
            <person name="Walter F."/>
            <person name="Albersmeier A."/>
            <person name="Kalinowski J."/>
            <person name="Ruckert C."/>
        </authorList>
    </citation>
    <scope>NUCLEOTIDE SEQUENCE [LARGE SCALE GENOMIC DNA]</scope>
    <source>
        <strain evidence="6 7">CGMCC 1.15358</strain>
    </source>
</reference>
<dbReference type="InterPro" id="IPR058245">
    <property type="entry name" value="NreC/VraR/RcsB-like_REC"/>
</dbReference>